<accession>A0A9N9BT75</accession>
<evidence type="ECO:0000313" key="2">
    <source>
        <dbReference type="Proteomes" id="UP000789570"/>
    </source>
</evidence>
<name>A0A9N9BT75_9GLOM</name>
<protein>
    <submittedName>
        <fullName evidence="1">5347_t:CDS:1</fullName>
    </submittedName>
</protein>
<keyword evidence="2" id="KW-1185">Reference proteome</keyword>
<proteinExistence type="predicted"/>
<comment type="caution">
    <text evidence="1">The sequence shown here is derived from an EMBL/GenBank/DDBJ whole genome shotgun (WGS) entry which is preliminary data.</text>
</comment>
<dbReference type="AlphaFoldDB" id="A0A9N9BT75"/>
<evidence type="ECO:0000313" key="1">
    <source>
        <dbReference type="EMBL" id="CAG8575576.1"/>
    </source>
</evidence>
<dbReference type="SUPFAM" id="SSF81901">
    <property type="entry name" value="HCP-like"/>
    <property type="match status" value="1"/>
</dbReference>
<organism evidence="1 2">
    <name type="scientific">Funneliformis caledonium</name>
    <dbReference type="NCBI Taxonomy" id="1117310"/>
    <lineage>
        <taxon>Eukaryota</taxon>
        <taxon>Fungi</taxon>
        <taxon>Fungi incertae sedis</taxon>
        <taxon>Mucoromycota</taxon>
        <taxon>Glomeromycotina</taxon>
        <taxon>Glomeromycetes</taxon>
        <taxon>Glomerales</taxon>
        <taxon>Glomeraceae</taxon>
        <taxon>Funneliformis</taxon>
    </lineage>
</organism>
<gene>
    <name evidence="1" type="ORF">FCALED_LOCUS7321</name>
</gene>
<reference evidence="1" key="1">
    <citation type="submission" date="2021-06" db="EMBL/GenBank/DDBJ databases">
        <authorList>
            <person name="Kallberg Y."/>
            <person name="Tangrot J."/>
            <person name="Rosling A."/>
        </authorList>
    </citation>
    <scope>NUCLEOTIDE SEQUENCE</scope>
    <source>
        <strain evidence="1">UK204</strain>
    </source>
</reference>
<dbReference type="EMBL" id="CAJVPQ010001917">
    <property type="protein sequence ID" value="CAG8575576.1"/>
    <property type="molecule type" value="Genomic_DNA"/>
</dbReference>
<dbReference type="Proteomes" id="UP000789570">
    <property type="component" value="Unassembled WGS sequence"/>
</dbReference>
<sequence length="534" mass="62378">MKTSIKKKFRFNPIKYDFEEEKEKHISFKVDKASSLLPLLLTSKSDKLGWCSVNELLNNESLEELFNTLFLPLALESLNNKSLEELFKFFEILAANKSSLVMDGWDNKSDEELFICDIFELKCIELLSDKMINSYGIKTGYSQYKENNEFDKYVITGDGVSVNELRDFIGALSNKSDKTVAIFITNSYYSNKTKILSESSKLKLAEKYINLYFKSTNDGDEKYEAAKQMIFCDEEKSDDFEQAFNNLERAVELNYLPAKWVYFNIMDKGYFDKGDKSMAAELKLKIEEAGYIIDRIHNSDQDYIQSSIVDKIKETDKKEIKTYGNGFTERIPVITQDKFNKNKKLDIIHKYLNEYYTEALDDLLYELKRVQYESKLNNSWKKMDEWNDYNLFNEVCNFCQYLIIDGEGCQCIDNKDLSNYDDVCEDCKQNIDEYGHFCSKNCQDRIFLCGQAYPVLVNQMKKCSHTAIVKEAIHHDCKGDINDVVFKNEDKTFIKDLIKDDYEPKSRTPNVKEYYKDLANYCSDCKKEKLNGIL</sequence>